<dbReference type="EMBL" id="VIGB01000003">
    <property type="protein sequence ID" value="TQF02852.1"/>
    <property type="molecule type" value="Genomic_DNA"/>
</dbReference>
<dbReference type="AlphaFoldDB" id="A0A540W1I0"/>
<proteinExistence type="predicted"/>
<feature type="transmembrane region" description="Helical" evidence="1">
    <location>
        <begin position="37"/>
        <end position="59"/>
    </location>
</feature>
<keyword evidence="1" id="KW-0812">Transmembrane</keyword>
<sequence length="65" mass="6636">MAAEAGGAALLFLAAVDSLVSWPSNRVMLSHDDLSGIAGASLIPLWFWLAAAAAVLGAVRWGTPT</sequence>
<evidence type="ECO:0000256" key="1">
    <source>
        <dbReference type="SAM" id="Phobius"/>
    </source>
</evidence>
<evidence type="ECO:0000313" key="2">
    <source>
        <dbReference type="EMBL" id="TQF02852.1"/>
    </source>
</evidence>
<keyword evidence="1" id="KW-1133">Transmembrane helix</keyword>
<dbReference type="RefSeq" id="WP_141633542.1">
    <property type="nucleotide sequence ID" value="NZ_VIGB01000003.1"/>
</dbReference>
<protein>
    <submittedName>
        <fullName evidence="2">Uncharacterized protein</fullName>
    </submittedName>
</protein>
<dbReference type="Proteomes" id="UP000319103">
    <property type="component" value="Unassembled WGS sequence"/>
</dbReference>
<gene>
    <name evidence="2" type="ORF">E6W39_12015</name>
</gene>
<organism evidence="2 3">
    <name type="scientific">Kitasatospora acidiphila</name>
    <dbReference type="NCBI Taxonomy" id="2567942"/>
    <lineage>
        <taxon>Bacteria</taxon>
        <taxon>Bacillati</taxon>
        <taxon>Actinomycetota</taxon>
        <taxon>Actinomycetes</taxon>
        <taxon>Kitasatosporales</taxon>
        <taxon>Streptomycetaceae</taxon>
        <taxon>Kitasatospora</taxon>
    </lineage>
</organism>
<comment type="caution">
    <text evidence="2">The sequence shown here is derived from an EMBL/GenBank/DDBJ whole genome shotgun (WGS) entry which is preliminary data.</text>
</comment>
<accession>A0A540W1I0</accession>
<name>A0A540W1I0_9ACTN</name>
<keyword evidence="3" id="KW-1185">Reference proteome</keyword>
<reference evidence="2 3" key="1">
    <citation type="submission" date="2019-06" db="EMBL/GenBank/DDBJ databases">
        <title>Description of Kitasatospora acidophila sp. nov. isolated from pine grove soil, and reclassification of Streptomyces novaecaesareae to Kitasatospora novaeceasareae comb. nov.</title>
        <authorList>
            <person name="Kim M.J."/>
        </authorList>
    </citation>
    <scope>NUCLEOTIDE SEQUENCE [LARGE SCALE GENOMIC DNA]</scope>
    <source>
        <strain evidence="2 3">MMS16-CNU292</strain>
    </source>
</reference>
<evidence type="ECO:0000313" key="3">
    <source>
        <dbReference type="Proteomes" id="UP000319103"/>
    </source>
</evidence>
<keyword evidence="1" id="KW-0472">Membrane</keyword>